<protein>
    <submittedName>
        <fullName evidence="2">Uncharacterized protein</fullName>
    </submittedName>
</protein>
<name>A0A1V0PE79_LACLC</name>
<keyword evidence="1" id="KW-0175">Coiled coil</keyword>
<organism evidence="2 3">
    <name type="scientific">Lactococcus lactis subsp. cremoris</name>
    <name type="common">Streptococcus cremoris</name>
    <dbReference type="NCBI Taxonomy" id="1359"/>
    <lineage>
        <taxon>Bacteria</taxon>
        <taxon>Bacillati</taxon>
        <taxon>Bacillota</taxon>
        <taxon>Bacilli</taxon>
        <taxon>Lactobacillales</taxon>
        <taxon>Streptococcaceae</taxon>
        <taxon>Lactococcus</taxon>
    </lineage>
</organism>
<keyword evidence="2" id="KW-0614">Plasmid</keyword>
<dbReference type="Proteomes" id="UP000191806">
    <property type="component" value="Plasmid pJM1A"/>
</dbReference>
<accession>A0A1V0PE79</accession>
<feature type="coiled-coil region" evidence="1">
    <location>
        <begin position="23"/>
        <end position="50"/>
    </location>
</feature>
<dbReference type="EMBL" id="CP016746">
    <property type="protein sequence ID" value="ARE27292.1"/>
    <property type="molecule type" value="Genomic_DNA"/>
</dbReference>
<gene>
    <name evidence="2" type="ORF">LLJM1_04760</name>
</gene>
<sequence length="370" mass="43499">MATPLNVKKIQTLVNKFGDNLKQSNEQQVVHSLEQLIKDLTNEKNFFLNQEVNINERTQNWYQLLLSKYTIAEKQKLLNEYLSIPIVNIKENKKYRLKKVANNPCKLIPHSKNQIEKSILFIYDTQEFKEINFDELKQELENENIKLVFYYLSRNMSMNILKKFPRTFACNTVICFDPYSRQFPAQSTVFLNKNTDKKEEFNMFKMGENTVVEDYHLSDELINLNSLSSFDEVIITKYLRESTNNWITKSPKAWVKSLNNICEKEILSFDNNYYHEYLKLKEQGDNIDQLIKENLNQNQKVRALGEVQKTHFPFIASAKQSLIASNITIIASSNRVFDYHADSRGNFRDYATPSLNFECSNQSRTINLKL</sequence>
<dbReference type="AlphaFoldDB" id="A0A1V0PE79"/>
<dbReference type="RefSeq" id="WP_063280543.1">
    <property type="nucleotide sequence ID" value="NZ_CP016745.2"/>
</dbReference>
<evidence type="ECO:0000256" key="1">
    <source>
        <dbReference type="SAM" id="Coils"/>
    </source>
</evidence>
<proteinExistence type="predicted"/>
<evidence type="ECO:0000313" key="3">
    <source>
        <dbReference type="Proteomes" id="UP000191806"/>
    </source>
</evidence>
<reference evidence="2 3" key="1">
    <citation type="journal article" date="2017" name="BMC Genomics">
        <title>Comparative and functional genomics of the Lactococcus lactis taxon; insights into evolution and niche adaptation.</title>
        <authorList>
            <person name="Kelleher P."/>
            <person name="Bottacini F."/>
            <person name="Mahony J."/>
            <person name="Kilcawley K.N."/>
            <person name="van Sinderen D."/>
        </authorList>
    </citation>
    <scope>NUCLEOTIDE SEQUENCE [LARGE SCALE GENOMIC DNA]</scope>
    <source>
        <strain evidence="2 3">JM1</strain>
        <plasmid evidence="3">pmpjm1</plasmid>
    </source>
</reference>
<geneLocation type="plasmid" evidence="3">
    <name>pmpjm1</name>
</geneLocation>
<evidence type="ECO:0000313" key="2">
    <source>
        <dbReference type="EMBL" id="ARE27292.1"/>
    </source>
</evidence>